<evidence type="ECO:0000313" key="3">
    <source>
        <dbReference type="EMBL" id="MBD2252944.1"/>
    </source>
</evidence>
<accession>A0ABR8BHC4</accession>
<dbReference type="EMBL" id="JACJQL010000024">
    <property type="protein sequence ID" value="MBD2252944.1"/>
    <property type="molecule type" value="Genomic_DNA"/>
</dbReference>
<sequence length="470" mass="52709">MKKINRRKAIKTVFLTSCAMFGLLAPFGTQMQYGLAQSNDNFSMIIVSDTQYPWTANTDQGIEETEDQKKAGSTIANQNHVNSVNSLVQQVGNVRGTILNGDITAFGHSWQLDKYKEIWTKLSVPVYPGLGNHDYANNVDDCYANNCAIGMVEYVRDAIKKLNPRSFDYRESNSYKFPELRTEYIGSLAYSWDVGNIHFVQMHNYPVYERKFEGFDASAAKRKIVQIKHSLDWLEKDLTQARNEGKAIILNYHDSDDNWKDNYAPATYEQLKSRFSDILKKYNVSAVFAGHYHTRIGKAEPYNNFSSVYGSVPVIYSGSASQNNYLLARFENGQMTVEKVSSANGGALRTPDGTYTLKTGTPATPIAPAPEPGSITFFNQGGYVARYNLSYTSGGQNASFSTGNMALGNKKRYDLPADATNIKVRGEAKTGLIWNPWRDIFNRSIEHPRGSICFKSYSTTLNAKWNNSCN</sequence>
<dbReference type="Pfam" id="PF00149">
    <property type="entry name" value="Metallophos"/>
    <property type="match status" value="1"/>
</dbReference>
<evidence type="ECO:0000259" key="2">
    <source>
        <dbReference type="Pfam" id="PF00149"/>
    </source>
</evidence>
<organism evidence="3 4">
    <name type="scientific">Nostoc parmelioides FACHB-3921</name>
    <dbReference type="NCBI Taxonomy" id="2692909"/>
    <lineage>
        <taxon>Bacteria</taxon>
        <taxon>Bacillati</taxon>
        <taxon>Cyanobacteriota</taxon>
        <taxon>Cyanophyceae</taxon>
        <taxon>Nostocales</taxon>
        <taxon>Nostocaceae</taxon>
        <taxon>Nostoc</taxon>
    </lineage>
</organism>
<name>A0ABR8BHC4_9NOSO</name>
<dbReference type="SUPFAM" id="SSF56978">
    <property type="entry name" value="Perfringolysin"/>
    <property type="match status" value="1"/>
</dbReference>
<feature type="chain" id="PRO_5047209749" evidence="1">
    <location>
        <begin position="32"/>
        <end position="470"/>
    </location>
</feature>
<dbReference type="PANTHER" id="PTHR43143:SF1">
    <property type="entry name" value="SERINE_THREONINE-PROTEIN PHOSPHATASE CPPED1"/>
    <property type="match status" value="1"/>
</dbReference>
<feature type="signal peptide" evidence="1">
    <location>
        <begin position="1"/>
        <end position="31"/>
    </location>
</feature>
<dbReference type="Gene3D" id="3.60.21.10">
    <property type="match status" value="1"/>
</dbReference>
<proteinExistence type="predicted"/>
<dbReference type="InterPro" id="IPR038700">
    <property type="entry name" value="Thiol_cytolys_C_sf"/>
</dbReference>
<dbReference type="RefSeq" id="WP_190568507.1">
    <property type="nucleotide sequence ID" value="NZ_JACJQL010000024.1"/>
</dbReference>
<dbReference type="InterPro" id="IPR029052">
    <property type="entry name" value="Metallo-depent_PP-like"/>
</dbReference>
<feature type="domain" description="Calcineurin-like phosphoesterase" evidence="2">
    <location>
        <begin position="46"/>
        <end position="294"/>
    </location>
</feature>
<dbReference type="InterPro" id="IPR036359">
    <property type="entry name" value="Thiol_cytolysin_sf"/>
</dbReference>
<protein>
    <submittedName>
        <fullName evidence="3">Metallophosphoesterase</fullName>
    </submittedName>
</protein>
<evidence type="ECO:0000313" key="4">
    <source>
        <dbReference type="Proteomes" id="UP000621307"/>
    </source>
</evidence>
<dbReference type="PANTHER" id="PTHR43143">
    <property type="entry name" value="METALLOPHOSPHOESTERASE, CALCINEURIN SUPERFAMILY"/>
    <property type="match status" value="1"/>
</dbReference>
<comment type="caution">
    <text evidence="3">The sequence shown here is derived from an EMBL/GenBank/DDBJ whole genome shotgun (WGS) entry which is preliminary data.</text>
</comment>
<dbReference type="Proteomes" id="UP000621307">
    <property type="component" value="Unassembled WGS sequence"/>
</dbReference>
<dbReference type="InterPro" id="IPR004843">
    <property type="entry name" value="Calcineurin-like_PHP"/>
</dbReference>
<keyword evidence="4" id="KW-1185">Reference proteome</keyword>
<gene>
    <name evidence="3" type="ORF">H6G14_16805</name>
</gene>
<reference evidence="3 4" key="1">
    <citation type="journal article" date="2020" name="ISME J.">
        <title>Comparative genomics reveals insights into cyanobacterial evolution and habitat adaptation.</title>
        <authorList>
            <person name="Chen M.Y."/>
            <person name="Teng W.K."/>
            <person name="Zhao L."/>
            <person name="Hu C.X."/>
            <person name="Zhou Y.K."/>
            <person name="Han B.P."/>
            <person name="Song L.R."/>
            <person name="Shu W.S."/>
        </authorList>
    </citation>
    <scope>NUCLEOTIDE SEQUENCE [LARGE SCALE GENOMIC DNA]</scope>
    <source>
        <strain evidence="3 4">FACHB-3921</strain>
    </source>
</reference>
<keyword evidence="1" id="KW-0732">Signal</keyword>
<evidence type="ECO:0000256" key="1">
    <source>
        <dbReference type="SAM" id="SignalP"/>
    </source>
</evidence>
<dbReference type="Gene3D" id="2.60.40.1430">
    <property type="entry name" value="Perfringolysin, domain 4"/>
    <property type="match status" value="1"/>
</dbReference>
<dbReference type="InterPro" id="IPR051918">
    <property type="entry name" value="STPP_CPPED1"/>
</dbReference>